<accession>A0ABU1KNJ9</accession>
<dbReference type="InterPro" id="IPR009683">
    <property type="entry name" value="Extensin-like_C"/>
</dbReference>
<dbReference type="GeneID" id="95765276"/>
<evidence type="ECO:0000256" key="1">
    <source>
        <dbReference type="SAM" id="MobiDB-lite"/>
    </source>
</evidence>
<feature type="compositionally biased region" description="Basic and acidic residues" evidence="1">
    <location>
        <begin position="215"/>
        <end position="225"/>
    </location>
</feature>
<evidence type="ECO:0000313" key="4">
    <source>
        <dbReference type="Proteomes" id="UP001245370"/>
    </source>
</evidence>
<reference evidence="3 4" key="1">
    <citation type="submission" date="2023-07" db="EMBL/GenBank/DDBJ databases">
        <title>Genomic Encyclopedia of Type Strains, Phase IV (KMG-IV): sequencing the most valuable type-strain genomes for metagenomic binning, comparative biology and taxonomic classification.</title>
        <authorList>
            <person name="Goeker M."/>
        </authorList>
    </citation>
    <scope>NUCLEOTIDE SEQUENCE [LARGE SCALE GENOMIC DNA]</scope>
    <source>
        <strain evidence="3 4">DSM 338</strain>
    </source>
</reference>
<feature type="compositionally biased region" description="Polar residues" evidence="1">
    <location>
        <begin position="317"/>
        <end position="327"/>
    </location>
</feature>
<feature type="compositionally biased region" description="Basic and acidic residues" evidence="1">
    <location>
        <begin position="298"/>
        <end position="310"/>
    </location>
</feature>
<feature type="region of interest" description="Disordered" evidence="1">
    <location>
        <begin position="191"/>
        <end position="327"/>
    </location>
</feature>
<gene>
    <name evidence="3" type="ORF">GGQ86_004641</name>
</gene>
<feature type="domain" description="Extensin-like C-terminal" evidence="2">
    <location>
        <begin position="6"/>
        <end position="182"/>
    </location>
</feature>
<dbReference type="RefSeq" id="WP_281809549.1">
    <property type="nucleotide sequence ID" value="NZ_BSDO01000009.1"/>
</dbReference>
<evidence type="ECO:0000313" key="3">
    <source>
        <dbReference type="EMBL" id="MDR6336143.1"/>
    </source>
</evidence>
<dbReference type="EMBL" id="JAVDPY010000010">
    <property type="protein sequence ID" value="MDR6336143.1"/>
    <property type="molecule type" value="Genomic_DNA"/>
</dbReference>
<feature type="compositionally biased region" description="Polar residues" evidence="1">
    <location>
        <begin position="280"/>
        <end position="293"/>
    </location>
</feature>
<dbReference type="Pfam" id="PF06904">
    <property type="entry name" value="Extensin-like_C"/>
    <property type="match status" value="1"/>
</dbReference>
<comment type="caution">
    <text evidence="3">The sequence shown here is derived from an EMBL/GenBank/DDBJ whole genome shotgun (WGS) entry which is preliminary data.</text>
</comment>
<protein>
    <recommendedName>
        <fullName evidence="2">Extensin-like C-terminal domain-containing protein</fullName>
    </recommendedName>
</protein>
<keyword evidence="4" id="KW-1185">Reference proteome</keyword>
<feature type="compositionally biased region" description="Low complexity" evidence="1">
    <location>
        <begin position="226"/>
        <end position="279"/>
    </location>
</feature>
<proteinExistence type="predicted"/>
<feature type="compositionally biased region" description="Low complexity" evidence="1">
    <location>
        <begin position="199"/>
        <end position="209"/>
    </location>
</feature>
<dbReference type="Proteomes" id="UP001245370">
    <property type="component" value="Unassembled WGS sequence"/>
</dbReference>
<evidence type="ECO:0000259" key="2">
    <source>
        <dbReference type="Pfam" id="PF06904"/>
    </source>
</evidence>
<organism evidence="3 4">
    <name type="scientific">Xanthobacter flavus</name>
    <dbReference type="NCBI Taxonomy" id="281"/>
    <lineage>
        <taxon>Bacteria</taxon>
        <taxon>Pseudomonadati</taxon>
        <taxon>Pseudomonadota</taxon>
        <taxon>Alphaproteobacteria</taxon>
        <taxon>Hyphomicrobiales</taxon>
        <taxon>Xanthobacteraceae</taxon>
        <taxon>Xanthobacter</taxon>
    </lineage>
</organism>
<name>A0ABU1KNJ9_XANFL</name>
<sequence>MVMPAACADLVAEGVIEASLETSLTPSPVCGTFIPVRLTAVRLADGRMIPLKPAAISRCEMTVAAAAWMSEALAPAVAAAGGVLSAIRIADSYNCRPRNRVAGAKMSEHGRGNAVDVGGFELGDGRVWTVAKGGLPMALRASMKDSACTRFATVLGPGSDGYHEDHIHVDLAQRRNDFKLCHWNLDAGSAVASRKDKPGANAPAASAESGAGGASEDKEAADKEAAAAAGTAETEPESAPVPAPKGSAAAGKAAQGKGTAAKGTDAKGTATKGAAEKGGQSTNGQAKTGQTIGSKPKSAQDKNAQDKNAQDKGGGSKSTQPRQSQSD</sequence>